<protein>
    <recommendedName>
        <fullName evidence="3">Single-stranded DNA-binding protein</fullName>
    </recommendedName>
</protein>
<sequence length="74" mass="8470">MNTVNLIGRLTADPQMRYFEFGKVIAKFHLAINRTKDETDFFEIEAWEKTAEVIGQYCQKGSQIGVSGSLLQER</sequence>
<evidence type="ECO:0000256" key="2">
    <source>
        <dbReference type="PROSITE-ProRule" id="PRU00252"/>
    </source>
</evidence>
<keyword evidence="1 2" id="KW-0238">DNA-binding</keyword>
<keyword evidence="5" id="KW-1185">Reference proteome</keyword>
<reference evidence="4 5" key="1">
    <citation type="journal article" date="2008" name="Proc. Natl. Acad. Sci. U.S.A.">
        <title>Niche adaptation and genome expansion in the chlorophyll d-producing cyanobacterium Acaryochloris marina.</title>
        <authorList>
            <person name="Swingley W.D."/>
            <person name="Chen M."/>
            <person name="Cheung P.C."/>
            <person name="Conrad A.L."/>
            <person name="Dejesa L.C."/>
            <person name="Hao J."/>
            <person name="Honchak B.M."/>
            <person name="Karbach L.E."/>
            <person name="Kurdoglu A."/>
            <person name="Lahiri S."/>
            <person name="Mastrian S.D."/>
            <person name="Miyashita H."/>
            <person name="Page L."/>
            <person name="Ramakrishna P."/>
            <person name="Satoh S."/>
            <person name="Sattley W.M."/>
            <person name="Shimada Y."/>
            <person name="Taylor H.L."/>
            <person name="Tomo T."/>
            <person name="Tsuchiya T."/>
            <person name="Wang Z.T."/>
            <person name="Raymond J."/>
            <person name="Mimuro M."/>
            <person name="Blankenship R.E."/>
            <person name="Touchman J.W."/>
        </authorList>
    </citation>
    <scope>NUCLEOTIDE SEQUENCE [LARGE SCALE GENOMIC DNA]</scope>
    <source>
        <strain evidence="5">MBIC 11017</strain>
        <plasmid evidence="5">Plasmid pREB1</plasmid>
    </source>
</reference>
<organism evidence="4 5">
    <name type="scientific">Acaryochloris marina (strain MBIC 11017)</name>
    <dbReference type="NCBI Taxonomy" id="329726"/>
    <lineage>
        <taxon>Bacteria</taxon>
        <taxon>Bacillati</taxon>
        <taxon>Cyanobacteriota</taxon>
        <taxon>Cyanophyceae</taxon>
        <taxon>Acaryochloridales</taxon>
        <taxon>Acaryochloridaceae</taxon>
        <taxon>Acaryochloris</taxon>
    </lineage>
</organism>
<dbReference type="PIRSF" id="PIRSF002070">
    <property type="entry name" value="SSB"/>
    <property type="match status" value="1"/>
</dbReference>
<evidence type="ECO:0000313" key="4">
    <source>
        <dbReference type="EMBL" id="ABW31453.1"/>
    </source>
</evidence>
<dbReference type="Proteomes" id="UP000000268">
    <property type="component" value="Plasmid pREB1"/>
</dbReference>
<dbReference type="InterPro" id="IPR011344">
    <property type="entry name" value="ssDNA-bd"/>
</dbReference>
<dbReference type="GO" id="GO:0006260">
    <property type="term" value="P:DNA replication"/>
    <property type="evidence" value="ECO:0007669"/>
    <property type="project" value="InterPro"/>
</dbReference>
<dbReference type="Gene3D" id="2.40.50.140">
    <property type="entry name" value="Nucleic acid-binding proteins"/>
    <property type="match status" value="1"/>
</dbReference>
<dbReference type="EMBL" id="CP000838">
    <property type="protein sequence ID" value="ABW31453.1"/>
    <property type="molecule type" value="Genomic_DNA"/>
</dbReference>
<dbReference type="InterPro" id="IPR000424">
    <property type="entry name" value="Primosome_PriB/ssb"/>
</dbReference>
<accession>A8ZKY5</accession>
<dbReference type="AlphaFoldDB" id="A8ZKY5"/>
<dbReference type="GO" id="GO:0003697">
    <property type="term" value="F:single-stranded DNA binding"/>
    <property type="evidence" value="ECO:0007669"/>
    <property type="project" value="InterPro"/>
</dbReference>
<evidence type="ECO:0000256" key="3">
    <source>
        <dbReference type="RuleBase" id="RU000524"/>
    </source>
</evidence>
<evidence type="ECO:0000256" key="1">
    <source>
        <dbReference type="ARBA" id="ARBA00023125"/>
    </source>
</evidence>
<dbReference type="PROSITE" id="PS50935">
    <property type="entry name" value="SSB"/>
    <property type="match status" value="1"/>
</dbReference>
<dbReference type="NCBIfam" id="TIGR00621">
    <property type="entry name" value="ssb"/>
    <property type="match status" value="1"/>
</dbReference>
<dbReference type="CDD" id="cd04496">
    <property type="entry name" value="SSB_OBF"/>
    <property type="match status" value="1"/>
</dbReference>
<dbReference type="SUPFAM" id="SSF50249">
    <property type="entry name" value="Nucleic acid-binding proteins"/>
    <property type="match status" value="1"/>
</dbReference>
<dbReference type="PANTHER" id="PTHR10302">
    <property type="entry name" value="SINGLE-STRANDED DNA-BINDING PROTEIN"/>
    <property type="match status" value="1"/>
</dbReference>
<dbReference type="PANTHER" id="PTHR10302:SF0">
    <property type="entry name" value="SINGLE-STRANDED DNA-BINDING PROTEIN, MITOCHONDRIAL"/>
    <property type="match status" value="1"/>
</dbReference>
<dbReference type="KEGG" id="amr:AM1_A0335"/>
<dbReference type="GO" id="GO:0009295">
    <property type="term" value="C:nucleoid"/>
    <property type="evidence" value="ECO:0007669"/>
    <property type="project" value="TreeGrafter"/>
</dbReference>
<dbReference type="Pfam" id="PF00436">
    <property type="entry name" value="SSB"/>
    <property type="match status" value="1"/>
</dbReference>
<keyword evidence="4" id="KW-0614">Plasmid</keyword>
<name>A8ZKY5_ACAM1</name>
<gene>
    <name evidence="4" type="ordered locus">AM1_A0335</name>
</gene>
<dbReference type="InterPro" id="IPR012340">
    <property type="entry name" value="NA-bd_OB-fold"/>
</dbReference>
<geneLocation type="plasmid" evidence="4 5">
    <name>pREB1</name>
</geneLocation>
<evidence type="ECO:0000313" key="5">
    <source>
        <dbReference type="Proteomes" id="UP000000268"/>
    </source>
</evidence>
<dbReference type="RefSeq" id="WP_012166827.1">
    <property type="nucleotide sequence ID" value="NC_009926.1"/>
</dbReference>
<dbReference type="HOGENOM" id="CLU_078758_6_1_3"/>
<proteinExistence type="predicted"/>